<evidence type="ECO:0000259" key="1">
    <source>
        <dbReference type="PROSITE" id="PS51841"/>
    </source>
</evidence>
<evidence type="ECO:0000313" key="2">
    <source>
        <dbReference type="EMBL" id="SVD43229.1"/>
    </source>
</evidence>
<dbReference type="Pfam" id="PF00932">
    <property type="entry name" value="LTD"/>
    <property type="match status" value="1"/>
</dbReference>
<feature type="domain" description="LTD" evidence="1">
    <location>
        <begin position="30"/>
        <end position="148"/>
    </location>
</feature>
<proteinExistence type="predicted"/>
<gene>
    <name evidence="2" type="ORF">METZ01_LOCUS396083</name>
</gene>
<dbReference type="PROSITE" id="PS51841">
    <property type="entry name" value="LTD"/>
    <property type="match status" value="1"/>
</dbReference>
<organism evidence="2">
    <name type="scientific">marine metagenome</name>
    <dbReference type="NCBI Taxonomy" id="408172"/>
    <lineage>
        <taxon>unclassified sequences</taxon>
        <taxon>metagenomes</taxon>
        <taxon>ecological metagenomes</taxon>
    </lineage>
</organism>
<dbReference type="SUPFAM" id="SSF74853">
    <property type="entry name" value="Lamin A/C globular tail domain"/>
    <property type="match status" value="1"/>
</dbReference>
<dbReference type="Gene3D" id="2.60.40.1260">
    <property type="entry name" value="Lamin Tail domain"/>
    <property type="match status" value="1"/>
</dbReference>
<sequence length="151" mass="16266">MTGIENVFRLIGRRMNRFLVAAAALLLALAGMAPAYSAVVINEIHYNPPAPEGRDLEFVELFNPGTTAVSLDGWKLEGGISFEFPSGLIIGAGGYVVVCRDSNLFASRFNLREADLLGDFDGSLDNDGDEVLLLDALNAVADAVKFDDRFP</sequence>
<dbReference type="AlphaFoldDB" id="A0A382V9R5"/>
<feature type="non-terminal residue" evidence="2">
    <location>
        <position position="151"/>
    </location>
</feature>
<name>A0A382V9R5_9ZZZZ</name>
<reference evidence="2" key="1">
    <citation type="submission" date="2018-05" db="EMBL/GenBank/DDBJ databases">
        <authorList>
            <person name="Lanie J.A."/>
            <person name="Ng W.-L."/>
            <person name="Kazmierczak K.M."/>
            <person name="Andrzejewski T.M."/>
            <person name="Davidsen T.M."/>
            <person name="Wayne K.J."/>
            <person name="Tettelin H."/>
            <person name="Glass J.I."/>
            <person name="Rusch D."/>
            <person name="Podicherti R."/>
            <person name="Tsui H.-C.T."/>
            <person name="Winkler M.E."/>
        </authorList>
    </citation>
    <scope>NUCLEOTIDE SEQUENCE</scope>
</reference>
<protein>
    <recommendedName>
        <fullName evidence="1">LTD domain-containing protein</fullName>
    </recommendedName>
</protein>
<dbReference type="InterPro" id="IPR001322">
    <property type="entry name" value="Lamin_tail_dom"/>
</dbReference>
<dbReference type="EMBL" id="UINC01150277">
    <property type="protein sequence ID" value="SVD43229.1"/>
    <property type="molecule type" value="Genomic_DNA"/>
</dbReference>
<dbReference type="InterPro" id="IPR036415">
    <property type="entry name" value="Lamin_tail_dom_sf"/>
</dbReference>
<accession>A0A382V9R5</accession>